<dbReference type="SUPFAM" id="SSF53448">
    <property type="entry name" value="Nucleotide-diphospho-sugar transferases"/>
    <property type="match status" value="1"/>
</dbReference>
<name>A0ABS9EHJ7_9FLAO</name>
<evidence type="ECO:0000256" key="3">
    <source>
        <dbReference type="ARBA" id="ARBA00022679"/>
    </source>
</evidence>
<sequence>MKIAVVILNWNGVELLKQFLPTVLDYSAHAKVYVADNASTDTSVEYVTHNHPEVAIIQNKVNGGFAKGYNDALSHLTEDILILLNSDVQVTPYWLEPIKEIFENETDVAAVQPKILDFKNPECFEYAGAAGGFIDKFGYPYCRGRIFDSIEKDEGQYDDEVDIFWASGACLAIRNTVYREAGGLDEDYFAHQEEIDLCWRIHNLGYRIKYTYKSVIYHVGGATLSTYNPKKTYYNFRNSLYNLVKNVPSNQVLFVVICRMILDGIASLKFLLNIDYEHFKSVFKAHIDFYKELPKLLKKRKKIANKVDYFSKFSVVCTHYLTGVKKYSEL</sequence>
<accession>A0ABS9EHJ7</accession>
<gene>
    <name evidence="5" type="ORF">L1I30_06130</name>
</gene>
<keyword evidence="6" id="KW-1185">Reference proteome</keyword>
<dbReference type="EMBL" id="JAKGTH010000007">
    <property type="protein sequence ID" value="MCF4101235.1"/>
    <property type="molecule type" value="Genomic_DNA"/>
</dbReference>
<keyword evidence="2" id="KW-0328">Glycosyltransferase</keyword>
<dbReference type="PANTHER" id="PTHR43179:SF12">
    <property type="entry name" value="GALACTOFURANOSYLTRANSFERASE GLFT2"/>
    <property type="match status" value="1"/>
</dbReference>
<evidence type="ECO:0000256" key="2">
    <source>
        <dbReference type="ARBA" id="ARBA00022676"/>
    </source>
</evidence>
<proteinExistence type="inferred from homology"/>
<dbReference type="PANTHER" id="PTHR43179">
    <property type="entry name" value="RHAMNOSYLTRANSFERASE WBBL"/>
    <property type="match status" value="1"/>
</dbReference>
<organism evidence="5 6">
    <name type="scientific">Gillisia lutea</name>
    <dbReference type="NCBI Taxonomy" id="2909668"/>
    <lineage>
        <taxon>Bacteria</taxon>
        <taxon>Pseudomonadati</taxon>
        <taxon>Bacteroidota</taxon>
        <taxon>Flavobacteriia</taxon>
        <taxon>Flavobacteriales</taxon>
        <taxon>Flavobacteriaceae</taxon>
        <taxon>Gillisia</taxon>
    </lineage>
</organism>
<feature type="domain" description="Glycosyltransferase 2-like" evidence="4">
    <location>
        <begin position="5"/>
        <end position="113"/>
    </location>
</feature>
<evidence type="ECO:0000313" key="5">
    <source>
        <dbReference type="EMBL" id="MCF4101235.1"/>
    </source>
</evidence>
<dbReference type="Pfam" id="PF00535">
    <property type="entry name" value="Glycos_transf_2"/>
    <property type="match status" value="1"/>
</dbReference>
<dbReference type="Proteomes" id="UP001179363">
    <property type="component" value="Unassembled WGS sequence"/>
</dbReference>
<evidence type="ECO:0000259" key="4">
    <source>
        <dbReference type="Pfam" id="PF00535"/>
    </source>
</evidence>
<evidence type="ECO:0000256" key="1">
    <source>
        <dbReference type="ARBA" id="ARBA00006739"/>
    </source>
</evidence>
<dbReference type="InterPro" id="IPR001173">
    <property type="entry name" value="Glyco_trans_2-like"/>
</dbReference>
<dbReference type="CDD" id="cd04186">
    <property type="entry name" value="GT_2_like_c"/>
    <property type="match status" value="1"/>
</dbReference>
<reference evidence="5" key="1">
    <citation type="submission" date="2022-01" db="EMBL/GenBank/DDBJ databases">
        <title>Gillisia lutea sp. nov., isolated from marine plastic residues from the Malvarosa beach (Valencia, Spain).</title>
        <authorList>
            <person name="Vidal-Verdu A."/>
            <person name="Molina-Menor E."/>
            <person name="Satari L."/>
            <person name="Pascual J."/>
            <person name="Pereto J."/>
            <person name="Porcar M."/>
        </authorList>
    </citation>
    <scope>NUCLEOTIDE SEQUENCE</scope>
    <source>
        <strain evidence="5">M10.2A</strain>
    </source>
</reference>
<protein>
    <submittedName>
        <fullName evidence="5">Glycosyltransferase family 2 protein</fullName>
    </submittedName>
</protein>
<evidence type="ECO:0000313" key="6">
    <source>
        <dbReference type="Proteomes" id="UP001179363"/>
    </source>
</evidence>
<keyword evidence="3" id="KW-0808">Transferase</keyword>
<comment type="caution">
    <text evidence="5">The sequence shown here is derived from an EMBL/GenBank/DDBJ whole genome shotgun (WGS) entry which is preliminary data.</text>
</comment>
<dbReference type="Gene3D" id="3.90.550.10">
    <property type="entry name" value="Spore Coat Polysaccharide Biosynthesis Protein SpsA, Chain A"/>
    <property type="match status" value="1"/>
</dbReference>
<dbReference type="RefSeq" id="WP_236133385.1">
    <property type="nucleotide sequence ID" value="NZ_JAKGTH010000007.1"/>
</dbReference>
<comment type="similarity">
    <text evidence="1">Belongs to the glycosyltransferase 2 family.</text>
</comment>
<dbReference type="InterPro" id="IPR029044">
    <property type="entry name" value="Nucleotide-diphossugar_trans"/>
</dbReference>